<evidence type="ECO:0008006" key="4">
    <source>
        <dbReference type="Google" id="ProtNLM"/>
    </source>
</evidence>
<evidence type="ECO:0000313" key="3">
    <source>
        <dbReference type="Proteomes" id="UP001500221"/>
    </source>
</evidence>
<name>A0ABP9PRF8_9ACTN</name>
<comment type="caution">
    <text evidence="2">The sequence shown here is derived from an EMBL/GenBank/DDBJ whole genome shotgun (WGS) entry which is preliminary data.</text>
</comment>
<dbReference type="RefSeq" id="WP_345459755.1">
    <property type="nucleotide sequence ID" value="NZ_BAABKG010000003.1"/>
</dbReference>
<feature type="region of interest" description="Disordered" evidence="1">
    <location>
        <begin position="75"/>
        <end position="98"/>
    </location>
</feature>
<reference evidence="3" key="1">
    <citation type="journal article" date="2019" name="Int. J. Syst. Evol. Microbiol.">
        <title>The Global Catalogue of Microorganisms (GCM) 10K type strain sequencing project: providing services to taxonomists for standard genome sequencing and annotation.</title>
        <authorList>
            <consortium name="The Broad Institute Genomics Platform"/>
            <consortium name="The Broad Institute Genome Sequencing Center for Infectious Disease"/>
            <person name="Wu L."/>
            <person name="Ma J."/>
        </authorList>
    </citation>
    <scope>NUCLEOTIDE SEQUENCE [LARGE SCALE GENOMIC DNA]</scope>
    <source>
        <strain evidence="3">JCM 18459</strain>
    </source>
</reference>
<organism evidence="2 3">
    <name type="scientific">Nocardioides marinquilinus</name>
    <dbReference type="NCBI Taxonomy" id="1210400"/>
    <lineage>
        <taxon>Bacteria</taxon>
        <taxon>Bacillati</taxon>
        <taxon>Actinomycetota</taxon>
        <taxon>Actinomycetes</taxon>
        <taxon>Propionibacteriales</taxon>
        <taxon>Nocardioidaceae</taxon>
        <taxon>Nocardioides</taxon>
    </lineage>
</organism>
<evidence type="ECO:0000256" key="1">
    <source>
        <dbReference type="SAM" id="MobiDB-lite"/>
    </source>
</evidence>
<dbReference type="PANTHER" id="PTHR28139">
    <property type="entry name" value="UPF0768 PROTEIN YBL029C-A"/>
    <property type="match status" value="1"/>
</dbReference>
<accession>A0ABP9PRF8</accession>
<protein>
    <recommendedName>
        <fullName evidence="4">Zinc-ribbon domain-containing protein</fullName>
    </recommendedName>
</protein>
<gene>
    <name evidence="2" type="ORF">GCM10023340_28850</name>
</gene>
<sequence>MIFIWGWKSYATLVASGNLVCAQCHNPAAHRLHRVRNKFTFFWIPLFTTSTKHHLDCTFCGLQTRLSQDEADRCAADLRSSHGQQAPSSPQQVPPQHP</sequence>
<dbReference type="PANTHER" id="PTHR28139:SF1">
    <property type="entry name" value="UPF0768 PROTEIN YBL029C-A"/>
    <property type="match status" value="1"/>
</dbReference>
<evidence type="ECO:0000313" key="2">
    <source>
        <dbReference type="EMBL" id="GAA5150878.1"/>
    </source>
</evidence>
<dbReference type="Proteomes" id="UP001500221">
    <property type="component" value="Unassembled WGS sequence"/>
</dbReference>
<keyword evidence="3" id="KW-1185">Reference proteome</keyword>
<proteinExistence type="predicted"/>
<dbReference type="EMBL" id="BAABKG010000003">
    <property type="protein sequence ID" value="GAA5150878.1"/>
    <property type="molecule type" value="Genomic_DNA"/>
</dbReference>